<name>A0A8S4QAZ3_9NEOP</name>
<dbReference type="AlphaFoldDB" id="A0A8S4QAZ3"/>
<dbReference type="Proteomes" id="UP000838756">
    <property type="component" value="Unassembled WGS sequence"/>
</dbReference>
<sequence length="99" mass="10997">MIFKIANPSTRLVSKSLVIGHKQNANLHATADTGYTHLALPSQLIRMVTSGLARITVKRESAKVRNWKAHPLFPIAFFTMSMARRVCLSLVGKPMCYSV</sequence>
<proteinExistence type="predicted"/>
<dbReference type="EMBL" id="CAKXAJ010001595">
    <property type="protein sequence ID" value="CAH2207919.1"/>
    <property type="molecule type" value="Genomic_DNA"/>
</dbReference>
<evidence type="ECO:0000313" key="2">
    <source>
        <dbReference type="Proteomes" id="UP000838756"/>
    </source>
</evidence>
<accession>A0A8S4QAZ3</accession>
<keyword evidence="2" id="KW-1185">Reference proteome</keyword>
<evidence type="ECO:0000313" key="1">
    <source>
        <dbReference type="EMBL" id="CAH2207919.1"/>
    </source>
</evidence>
<protein>
    <submittedName>
        <fullName evidence="1">Jg14523 protein</fullName>
    </submittedName>
</protein>
<reference evidence="1" key="1">
    <citation type="submission" date="2022-03" db="EMBL/GenBank/DDBJ databases">
        <authorList>
            <person name="Lindestad O."/>
        </authorList>
    </citation>
    <scope>NUCLEOTIDE SEQUENCE</scope>
</reference>
<gene>
    <name evidence="1" type="primary">jg14523</name>
    <name evidence="1" type="ORF">PAEG_LOCUS536</name>
</gene>
<comment type="caution">
    <text evidence="1">The sequence shown here is derived from an EMBL/GenBank/DDBJ whole genome shotgun (WGS) entry which is preliminary data.</text>
</comment>
<organism evidence="1 2">
    <name type="scientific">Pararge aegeria aegeria</name>
    <dbReference type="NCBI Taxonomy" id="348720"/>
    <lineage>
        <taxon>Eukaryota</taxon>
        <taxon>Metazoa</taxon>
        <taxon>Ecdysozoa</taxon>
        <taxon>Arthropoda</taxon>
        <taxon>Hexapoda</taxon>
        <taxon>Insecta</taxon>
        <taxon>Pterygota</taxon>
        <taxon>Neoptera</taxon>
        <taxon>Endopterygota</taxon>
        <taxon>Lepidoptera</taxon>
        <taxon>Glossata</taxon>
        <taxon>Ditrysia</taxon>
        <taxon>Papilionoidea</taxon>
        <taxon>Nymphalidae</taxon>
        <taxon>Satyrinae</taxon>
        <taxon>Satyrini</taxon>
        <taxon>Parargina</taxon>
        <taxon>Pararge</taxon>
    </lineage>
</organism>